<evidence type="ECO:0000256" key="3">
    <source>
        <dbReference type="ARBA" id="ARBA00022448"/>
    </source>
</evidence>
<reference evidence="12" key="1">
    <citation type="submission" date="2021-01" db="EMBL/GenBank/DDBJ databases">
        <title>Rhizobium sp. strain KVB221 16S ribosomal RNA gene Genome sequencing and assembly.</title>
        <authorList>
            <person name="Kang M."/>
        </authorList>
    </citation>
    <scope>NUCLEOTIDE SEQUENCE</scope>
    <source>
        <strain evidence="12">KVB221</strain>
    </source>
</reference>
<dbReference type="Proteomes" id="UP000633219">
    <property type="component" value="Unassembled WGS sequence"/>
</dbReference>
<dbReference type="GO" id="GO:0022857">
    <property type="term" value="F:transmembrane transporter activity"/>
    <property type="evidence" value="ECO:0007669"/>
    <property type="project" value="InterPro"/>
</dbReference>
<keyword evidence="3" id="KW-0813">Transport</keyword>
<sequence length="346" mass="35916">MRISPPPHRVVARFCAQSLEECAKVSSVVALNEANIRKWAPLLVLIAVCVGFGLINPNFLSIRNFARIGVLAAPALLVAIGVTFIIIMGSIDLSMEGVVTFCAVIFATIFRALGGTMFEGWLGILAALAVGVLAGLITGIAHVKLRIPSFMASLSMGFVGAGAVVILSGGYRITIDDPVFRSLLTTRFIGMPLMVHFAIVMTAVAWFIQKHTVIGRNIYAVGGGEDLAKASGLNTERVRIIGFALAGLFYALGSLLAVARVGIADGQSGSNLMFTSITAVVVGGTSLMGGTGGVLNTLVGVLIVSAIMNGMVVVGLPSYVQSGVLGAMVIVAVALSINRKTISLVK</sequence>
<feature type="transmembrane region" description="Helical" evidence="11">
    <location>
        <begin position="68"/>
        <end position="91"/>
    </location>
</feature>
<evidence type="ECO:0000256" key="8">
    <source>
        <dbReference type="ARBA" id="ARBA00023136"/>
    </source>
</evidence>
<dbReference type="EMBL" id="JAEQNC010000019">
    <property type="protein sequence ID" value="MBL0375181.1"/>
    <property type="molecule type" value="Genomic_DNA"/>
</dbReference>
<evidence type="ECO:0000313" key="12">
    <source>
        <dbReference type="EMBL" id="MBL0375181.1"/>
    </source>
</evidence>
<keyword evidence="13" id="KW-1185">Reference proteome</keyword>
<gene>
    <name evidence="12" type="ORF">JJB09_24500</name>
</gene>
<keyword evidence="8 11" id="KW-0472">Membrane</keyword>
<evidence type="ECO:0000256" key="5">
    <source>
        <dbReference type="ARBA" id="ARBA00022519"/>
    </source>
</evidence>
<feature type="transmembrane region" description="Helical" evidence="11">
    <location>
        <begin position="274"/>
        <end position="307"/>
    </location>
</feature>
<evidence type="ECO:0000256" key="10">
    <source>
        <dbReference type="ARBA" id="ARBA00039381"/>
    </source>
</evidence>
<name>A0A936YW39_9HYPH</name>
<accession>A0A936YW39</accession>
<dbReference type="InterPro" id="IPR001851">
    <property type="entry name" value="ABC_transp_permease"/>
</dbReference>
<dbReference type="PANTHER" id="PTHR32196">
    <property type="entry name" value="ABC TRANSPORTER PERMEASE PROTEIN YPHD-RELATED-RELATED"/>
    <property type="match status" value="1"/>
</dbReference>
<dbReference type="PANTHER" id="PTHR32196:SF71">
    <property type="entry name" value="AUTOINDUCER 2 IMPORT SYSTEM PERMEASE PROTEIN LSRD"/>
    <property type="match status" value="1"/>
</dbReference>
<feature type="transmembrane region" description="Helical" evidence="11">
    <location>
        <begin position="147"/>
        <end position="167"/>
    </location>
</feature>
<comment type="function">
    <text evidence="9">Part of the ABC transporter complex LsrABCD involved in autoinducer 2 (AI-2) import. Probably responsible for the translocation of the substrate across the membrane.</text>
</comment>
<evidence type="ECO:0000256" key="2">
    <source>
        <dbReference type="ARBA" id="ARBA00011262"/>
    </source>
</evidence>
<dbReference type="GO" id="GO:0005886">
    <property type="term" value="C:plasma membrane"/>
    <property type="evidence" value="ECO:0007669"/>
    <property type="project" value="UniProtKB-SubCell"/>
</dbReference>
<protein>
    <recommendedName>
        <fullName evidence="10">Autoinducer 2 import system permease protein LsrD</fullName>
    </recommendedName>
</protein>
<evidence type="ECO:0000256" key="9">
    <source>
        <dbReference type="ARBA" id="ARBA00025439"/>
    </source>
</evidence>
<feature type="transmembrane region" description="Helical" evidence="11">
    <location>
        <begin position="188"/>
        <end position="208"/>
    </location>
</feature>
<dbReference type="Pfam" id="PF02653">
    <property type="entry name" value="BPD_transp_2"/>
    <property type="match status" value="1"/>
</dbReference>
<feature type="transmembrane region" description="Helical" evidence="11">
    <location>
        <begin position="319"/>
        <end position="337"/>
    </location>
</feature>
<evidence type="ECO:0000313" key="13">
    <source>
        <dbReference type="Proteomes" id="UP000633219"/>
    </source>
</evidence>
<proteinExistence type="predicted"/>
<organism evidence="12 13">
    <name type="scientific">Rhizobium setariae</name>
    <dbReference type="NCBI Taxonomy" id="2801340"/>
    <lineage>
        <taxon>Bacteria</taxon>
        <taxon>Pseudomonadati</taxon>
        <taxon>Pseudomonadota</taxon>
        <taxon>Alphaproteobacteria</taxon>
        <taxon>Hyphomicrobiales</taxon>
        <taxon>Rhizobiaceae</taxon>
        <taxon>Rhizobium/Agrobacterium group</taxon>
        <taxon>Rhizobium</taxon>
    </lineage>
</organism>
<dbReference type="CDD" id="cd06579">
    <property type="entry name" value="TM_PBP1_transp_AraH_like"/>
    <property type="match status" value="1"/>
</dbReference>
<comment type="subcellular location">
    <subcellularLocation>
        <location evidence="1">Cell membrane</location>
        <topology evidence="1">Multi-pass membrane protein</topology>
    </subcellularLocation>
</comment>
<dbReference type="AlphaFoldDB" id="A0A936YW39"/>
<comment type="subunit">
    <text evidence="2">The complex is composed of two ATP-binding proteins (LsrA), two transmembrane proteins (LsrC and LsrD) and a solute-binding protein (LsrB).</text>
</comment>
<evidence type="ECO:0000256" key="7">
    <source>
        <dbReference type="ARBA" id="ARBA00022989"/>
    </source>
</evidence>
<evidence type="ECO:0000256" key="11">
    <source>
        <dbReference type="SAM" id="Phobius"/>
    </source>
</evidence>
<keyword evidence="5" id="KW-0997">Cell inner membrane</keyword>
<evidence type="ECO:0000256" key="1">
    <source>
        <dbReference type="ARBA" id="ARBA00004651"/>
    </source>
</evidence>
<feature type="transmembrane region" description="Helical" evidence="11">
    <location>
        <begin position="39"/>
        <end position="56"/>
    </location>
</feature>
<keyword evidence="4" id="KW-1003">Cell membrane</keyword>
<feature type="transmembrane region" description="Helical" evidence="11">
    <location>
        <begin position="240"/>
        <end position="262"/>
    </location>
</feature>
<comment type="caution">
    <text evidence="12">The sequence shown here is derived from an EMBL/GenBank/DDBJ whole genome shotgun (WGS) entry which is preliminary data.</text>
</comment>
<keyword evidence="6 11" id="KW-0812">Transmembrane</keyword>
<feature type="transmembrane region" description="Helical" evidence="11">
    <location>
        <begin position="121"/>
        <end position="141"/>
    </location>
</feature>
<evidence type="ECO:0000256" key="6">
    <source>
        <dbReference type="ARBA" id="ARBA00022692"/>
    </source>
</evidence>
<evidence type="ECO:0000256" key="4">
    <source>
        <dbReference type="ARBA" id="ARBA00022475"/>
    </source>
</evidence>
<keyword evidence="7 11" id="KW-1133">Transmembrane helix</keyword>